<dbReference type="HOGENOM" id="CLU_016047_0_0_5"/>
<dbReference type="CDD" id="cd06261">
    <property type="entry name" value="TM_PBP2"/>
    <property type="match status" value="1"/>
</dbReference>
<protein>
    <submittedName>
        <fullName evidence="10">Permease of ABC sugar transporter</fullName>
    </submittedName>
</protein>
<dbReference type="SUPFAM" id="SSF161098">
    <property type="entry name" value="MetI-like"/>
    <property type="match status" value="1"/>
</dbReference>
<evidence type="ECO:0000313" key="11">
    <source>
        <dbReference type="Proteomes" id="UP000000552"/>
    </source>
</evidence>
<name>Q98H32_RHILO</name>
<feature type="transmembrane region" description="Helical" evidence="7">
    <location>
        <begin position="252"/>
        <end position="277"/>
    </location>
</feature>
<sequence>MPTEDPYARGRLAASRQSTDDPKREELMSTIATSQIKLTPERSRPSVRSRLQDALPKIVLAPSFAITIVFVYGFILWTIYLSFTNSKTFPSYVITGPRAYQRLWGWTFDTDPPSSWYTSITNMGIFGFLYILICLALGLFLAILLDQKIRGEGVLRPIYLYPMALSFIVTGVAWKWFLDPGLGLEQTLHQWGWTSFHFDWIKNKDFVIYTVVIAGVWQASGFIMAMFLAGLRGIDGEIMKAAQIDGATTFQLYRRIVIPLLRPIFLSAFIVLAHLAIKSYDLVVALTSGGPGGSAWLPSNFMYEYTFKRNEMAVGSASAVIMLMTIVAIIVPYLYSELREKPR</sequence>
<evidence type="ECO:0000256" key="7">
    <source>
        <dbReference type="RuleBase" id="RU363032"/>
    </source>
</evidence>
<keyword evidence="6 7" id="KW-0472">Membrane</keyword>
<evidence type="ECO:0000259" key="9">
    <source>
        <dbReference type="PROSITE" id="PS50928"/>
    </source>
</evidence>
<feature type="transmembrane region" description="Helical" evidence="7">
    <location>
        <begin position="206"/>
        <end position="231"/>
    </location>
</feature>
<dbReference type="PANTHER" id="PTHR30193:SF42">
    <property type="entry name" value="ABC TRANSPORTER PERMEASE PROTEIN"/>
    <property type="match status" value="1"/>
</dbReference>
<dbReference type="GO" id="GO:0005886">
    <property type="term" value="C:plasma membrane"/>
    <property type="evidence" value="ECO:0007669"/>
    <property type="project" value="UniProtKB-SubCell"/>
</dbReference>
<keyword evidence="4 7" id="KW-0812">Transmembrane</keyword>
<dbReference type="PANTHER" id="PTHR30193">
    <property type="entry name" value="ABC TRANSPORTER PERMEASE PROTEIN"/>
    <property type="match status" value="1"/>
</dbReference>
<dbReference type="InterPro" id="IPR051393">
    <property type="entry name" value="ABC_transporter_permease"/>
</dbReference>
<proteinExistence type="inferred from homology"/>
<reference evidence="10 11" key="1">
    <citation type="journal article" date="2000" name="DNA Res.">
        <title>Complete genome structure of the nitrogen-fixing symbiotic bacterium Mesorhizobium loti.</title>
        <authorList>
            <person name="Kaneko T."/>
            <person name="Nakamura Y."/>
            <person name="Sato S."/>
            <person name="Asamizu E."/>
            <person name="Kato T."/>
            <person name="Sasamoto S."/>
            <person name="Watanabe A."/>
            <person name="Idesawa K."/>
            <person name="Ishikawa A."/>
            <person name="Kawashima K."/>
            <person name="Kimura T."/>
            <person name="Kishida Y."/>
            <person name="Kiyokawa C."/>
            <person name="Kohara M."/>
            <person name="Matsumoto M."/>
            <person name="Matsuno A."/>
            <person name="Mochizuki Y."/>
            <person name="Nakayama S."/>
            <person name="Nakazaki N."/>
            <person name="Shimpo S."/>
            <person name="Sugimoto M."/>
            <person name="Takeuchi C."/>
            <person name="Yamada M."/>
            <person name="Tabata S."/>
        </authorList>
    </citation>
    <scope>NUCLEOTIDE SEQUENCE [LARGE SCALE GENOMIC DNA]</scope>
    <source>
        <strain evidence="11">LMG 29417 / CECT 9101 / MAFF 303099</strain>
    </source>
</reference>
<dbReference type="PROSITE" id="PS50928">
    <property type="entry name" value="ABC_TM1"/>
    <property type="match status" value="1"/>
</dbReference>
<dbReference type="GO" id="GO:0055085">
    <property type="term" value="P:transmembrane transport"/>
    <property type="evidence" value="ECO:0007669"/>
    <property type="project" value="InterPro"/>
</dbReference>
<comment type="subcellular location">
    <subcellularLocation>
        <location evidence="1 7">Cell membrane</location>
        <topology evidence="1 7">Multi-pass membrane protein</topology>
    </subcellularLocation>
</comment>
<accession>Q98H32</accession>
<keyword evidence="10" id="KW-0762">Sugar transport</keyword>
<comment type="similarity">
    <text evidence="7">Belongs to the binding-protein-dependent transport system permease family.</text>
</comment>
<evidence type="ECO:0000313" key="10">
    <source>
        <dbReference type="EMBL" id="BAB50034.1"/>
    </source>
</evidence>
<evidence type="ECO:0000256" key="6">
    <source>
        <dbReference type="ARBA" id="ARBA00023136"/>
    </source>
</evidence>
<feature type="transmembrane region" description="Helical" evidence="7">
    <location>
        <begin position="158"/>
        <end position="177"/>
    </location>
</feature>
<evidence type="ECO:0000256" key="5">
    <source>
        <dbReference type="ARBA" id="ARBA00022989"/>
    </source>
</evidence>
<gene>
    <name evidence="10" type="ordered locus">mlr3052</name>
</gene>
<feature type="domain" description="ABC transmembrane type-1" evidence="9">
    <location>
        <begin position="120"/>
        <end position="335"/>
    </location>
</feature>
<feature type="transmembrane region" description="Helical" evidence="7">
    <location>
        <begin position="58"/>
        <end position="80"/>
    </location>
</feature>
<feature type="region of interest" description="Disordered" evidence="8">
    <location>
        <begin position="1"/>
        <end position="26"/>
    </location>
</feature>
<dbReference type="KEGG" id="mlo:mlr3052"/>
<organism evidence="10 11">
    <name type="scientific">Mesorhizobium japonicum (strain LMG 29417 / CECT 9101 / MAFF 303099)</name>
    <name type="common">Mesorhizobium loti (strain MAFF 303099)</name>
    <dbReference type="NCBI Taxonomy" id="266835"/>
    <lineage>
        <taxon>Bacteria</taxon>
        <taxon>Pseudomonadati</taxon>
        <taxon>Pseudomonadota</taxon>
        <taxon>Alphaproteobacteria</taxon>
        <taxon>Hyphomicrobiales</taxon>
        <taxon>Phyllobacteriaceae</taxon>
        <taxon>Mesorhizobium</taxon>
    </lineage>
</organism>
<keyword evidence="2 7" id="KW-0813">Transport</keyword>
<dbReference type="Gene3D" id="1.10.3720.10">
    <property type="entry name" value="MetI-like"/>
    <property type="match status" value="1"/>
</dbReference>
<dbReference type="EMBL" id="BA000012">
    <property type="protein sequence ID" value="BAB50034.1"/>
    <property type="molecule type" value="Genomic_DNA"/>
</dbReference>
<dbReference type="Pfam" id="PF00528">
    <property type="entry name" value="BPD_transp_1"/>
    <property type="match status" value="1"/>
</dbReference>
<dbReference type="InterPro" id="IPR000515">
    <property type="entry name" value="MetI-like"/>
</dbReference>
<dbReference type="eggNOG" id="COG1175">
    <property type="taxonomic scope" value="Bacteria"/>
</dbReference>
<evidence type="ECO:0000256" key="3">
    <source>
        <dbReference type="ARBA" id="ARBA00022475"/>
    </source>
</evidence>
<evidence type="ECO:0000256" key="4">
    <source>
        <dbReference type="ARBA" id="ARBA00022692"/>
    </source>
</evidence>
<evidence type="ECO:0000256" key="8">
    <source>
        <dbReference type="SAM" id="MobiDB-lite"/>
    </source>
</evidence>
<dbReference type="InterPro" id="IPR035906">
    <property type="entry name" value="MetI-like_sf"/>
</dbReference>
<evidence type="ECO:0000256" key="2">
    <source>
        <dbReference type="ARBA" id="ARBA00022448"/>
    </source>
</evidence>
<evidence type="ECO:0000256" key="1">
    <source>
        <dbReference type="ARBA" id="ARBA00004651"/>
    </source>
</evidence>
<keyword evidence="3" id="KW-1003">Cell membrane</keyword>
<keyword evidence="5 7" id="KW-1133">Transmembrane helix</keyword>
<feature type="transmembrane region" description="Helical" evidence="7">
    <location>
        <begin position="312"/>
        <end position="335"/>
    </location>
</feature>
<feature type="transmembrane region" description="Helical" evidence="7">
    <location>
        <begin position="123"/>
        <end position="146"/>
    </location>
</feature>
<dbReference type="AlphaFoldDB" id="Q98H32"/>
<dbReference type="Proteomes" id="UP000000552">
    <property type="component" value="Chromosome"/>
</dbReference>